<dbReference type="Gene3D" id="1.10.287.2170">
    <property type="match status" value="1"/>
</dbReference>
<gene>
    <name evidence="1" type="ORF">AWH49_16880</name>
</gene>
<dbReference type="Proteomes" id="UP000076935">
    <property type="component" value="Unassembled WGS sequence"/>
</dbReference>
<keyword evidence="2" id="KW-1185">Reference proteome</keyword>
<protein>
    <submittedName>
        <fullName evidence="1">Transposase</fullName>
    </submittedName>
</protein>
<dbReference type="EMBL" id="LQWY01000041">
    <property type="protein sequence ID" value="OAH60343.1"/>
    <property type="molecule type" value="Genomic_DNA"/>
</dbReference>
<reference evidence="1 2" key="1">
    <citation type="submission" date="2016-01" db="EMBL/GenBank/DDBJ databases">
        <title>Investigation of taxonomic status of Bacillus aminovorans.</title>
        <authorList>
            <person name="Verma A."/>
            <person name="Pal Y."/>
            <person name="Krishnamurthi S."/>
        </authorList>
    </citation>
    <scope>NUCLEOTIDE SEQUENCE [LARGE SCALE GENOMIC DNA]</scope>
    <source>
        <strain evidence="1 2">DSM 1314</strain>
    </source>
</reference>
<name>A0A177L464_9BACI</name>
<dbReference type="AlphaFoldDB" id="A0A177L464"/>
<organism evidence="1 2">
    <name type="scientific">Domibacillus aminovorans</name>
    <dbReference type="NCBI Taxonomy" id="29332"/>
    <lineage>
        <taxon>Bacteria</taxon>
        <taxon>Bacillati</taxon>
        <taxon>Bacillota</taxon>
        <taxon>Bacilli</taxon>
        <taxon>Bacillales</taxon>
        <taxon>Bacillaceae</taxon>
        <taxon>Domibacillus</taxon>
    </lineage>
</organism>
<accession>A0A177L464</accession>
<sequence length="64" mass="7539">MINIESFLQKQDVDILVVKNEELSPQQELVDDLISIIHMFSCRIYGLRKYKKKIKGDEEVEKSI</sequence>
<proteinExistence type="predicted"/>
<evidence type="ECO:0000313" key="1">
    <source>
        <dbReference type="EMBL" id="OAH60343.1"/>
    </source>
</evidence>
<evidence type="ECO:0000313" key="2">
    <source>
        <dbReference type="Proteomes" id="UP000076935"/>
    </source>
</evidence>
<comment type="caution">
    <text evidence="1">The sequence shown here is derived from an EMBL/GenBank/DDBJ whole genome shotgun (WGS) entry which is preliminary data.</text>
</comment>